<dbReference type="Gene3D" id="3.60.21.10">
    <property type="match status" value="1"/>
</dbReference>
<dbReference type="SUPFAM" id="SSF56300">
    <property type="entry name" value="Metallo-dependent phosphatases"/>
    <property type="match status" value="1"/>
</dbReference>
<comment type="caution">
    <text evidence="1">The sequence shown here is derived from an EMBL/GenBank/DDBJ whole genome shotgun (WGS) entry which is preliminary data.</text>
</comment>
<dbReference type="EMBL" id="BARU01041934">
    <property type="protein sequence ID" value="GAH79397.1"/>
    <property type="molecule type" value="Genomic_DNA"/>
</dbReference>
<reference evidence="1" key="1">
    <citation type="journal article" date="2014" name="Front. Microbiol.">
        <title>High frequency of phylogenetically diverse reductive dehalogenase-homologous genes in deep subseafloor sedimentary metagenomes.</title>
        <authorList>
            <person name="Kawai M."/>
            <person name="Futagami T."/>
            <person name="Toyoda A."/>
            <person name="Takaki Y."/>
            <person name="Nishi S."/>
            <person name="Hori S."/>
            <person name="Arai W."/>
            <person name="Tsubouchi T."/>
            <person name="Morono Y."/>
            <person name="Uchiyama I."/>
            <person name="Ito T."/>
            <person name="Fujiyama A."/>
            <person name="Inagaki F."/>
            <person name="Takami H."/>
        </authorList>
    </citation>
    <scope>NUCLEOTIDE SEQUENCE</scope>
    <source>
        <strain evidence="1">Expedition CK06-06</strain>
    </source>
</reference>
<organism evidence="1">
    <name type="scientific">marine sediment metagenome</name>
    <dbReference type="NCBI Taxonomy" id="412755"/>
    <lineage>
        <taxon>unclassified sequences</taxon>
        <taxon>metagenomes</taxon>
        <taxon>ecological metagenomes</taxon>
    </lineage>
</organism>
<protein>
    <recommendedName>
        <fullName evidence="2">Calcineurin-like phosphoesterase domain-containing protein</fullName>
    </recommendedName>
</protein>
<evidence type="ECO:0008006" key="2">
    <source>
        <dbReference type="Google" id="ProtNLM"/>
    </source>
</evidence>
<dbReference type="AlphaFoldDB" id="X1ICH7"/>
<accession>X1ICH7</accession>
<evidence type="ECO:0000313" key="1">
    <source>
        <dbReference type="EMBL" id="GAH79397.1"/>
    </source>
</evidence>
<feature type="non-terminal residue" evidence="1">
    <location>
        <position position="1"/>
    </location>
</feature>
<sequence>LKGKIYIVPGGHDKRWVKTKEYLYSDDYVVTILPQLFELKYQKKRFVMCHYPMRSWEGSHYGSIHLHGHCHGTIGVTDESGDLQLPPGQKKGKRLDVSVDCWDFYPITLDQVIDCLDE</sequence>
<gene>
    <name evidence="1" type="ORF">S03H2_64536</name>
</gene>
<dbReference type="InterPro" id="IPR029052">
    <property type="entry name" value="Metallo-depent_PP-like"/>
</dbReference>
<proteinExistence type="predicted"/>
<name>X1ICH7_9ZZZZ</name>